<proteinExistence type="predicted"/>
<evidence type="ECO:0000313" key="4">
    <source>
        <dbReference type="Proteomes" id="UP000295689"/>
    </source>
</evidence>
<keyword evidence="4" id="KW-1185">Reference proteome</keyword>
<dbReference type="GO" id="GO:0008236">
    <property type="term" value="F:serine-type peptidase activity"/>
    <property type="evidence" value="ECO:0007669"/>
    <property type="project" value="InterPro"/>
</dbReference>
<dbReference type="InterPro" id="IPR029058">
    <property type="entry name" value="AB_hydrolase_fold"/>
</dbReference>
<organism evidence="3 4">
    <name type="scientific">Mesobacillus foraminis</name>
    <dbReference type="NCBI Taxonomy" id="279826"/>
    <lineage>
        <taxon>Bacteria</taxon>
        <taxon>Bacillati</taxon>
        <taxon>Bacillota</taxon>
        <taxon>Bacilli</taxon>
        <taxon>Bacillales</taxon>
        <taxon>Bacillaceae</taxon>
        <taxon>Mesobacillus</taxon>
    </lineage>
</organism>
<gene>
    <name evidence="3" type="ORF">EV146_101237</name>
</gene>
<dbReference type="RefSeq" id="WP_132000943.1">
    <property type="nucleotide sequence ID" value="NZ_JABUHM010000006.1"/>
</dbReference>
<name>A0A4R2BKX8_9BACI</name>
<dbReference type="Pfam" id="PF00326">
    <property type="entry name" value="Peptidase_S9"/>
    <property type="match status" value="1"/>
</dbReference>
<sequence length="255" mass="29153">MIVIEKKQINDIPVLHIVKQQKMTESLPLVFFIHGFSSIKETNLNYAYLMADKGFRVVLPEALHHGERNSGKTERELSFLFWEIVLNTIHELEDLKQAFIDEGLADPKRIGLAGTSMGAIITLGALRKYDWIKAAVSLMGHPAYEQLALWQLNEVEKMGIRSPLKESDIAELLNEIRKYDLSLEPEKLKGRPVLFWHGKLDPVVPFDGAYDFYESIRQDYNEIPENLKFIADAHAGHKVSQAGIRSAAEWFEKHL</sequence>
<dbReference type="Proteomes" id="UP000295689">
    <property type="component" value="Unassembled WGS sequence"/>
</dbReference>
<dbReference type="PANTHER" id="PTHR22946:SF9">
    <property type="entry name" value="POLYKETIDE TRANSFERASE AF380"/>
    <property type="match status" value="1"/>
</dbReference>
<dbReference type="SUPFAM" id="SSF53474">
    <property type="entry name" value="alpha/beta-Hydrolases"/>
    <property type="match status" value="1"/>
</dbReference>
<dbReference type="PANTHER" id="PTHR22946">
    <property type="entry name" value="DIENELACTONE HYDROLASE DOMAIN-CONTAINING PROTEIN-RELATED"/>
    <property type="match status" value="1"/>
</dbReference>
<dbReference type="EMBL" id="SLVV01000001">
    <property type="protein sequence ID" value="TCN27907.1"/>
    <property type="molecule type" value="Genomic_DNA"/>
</dbReference>
<evidence type="ECO:0000313" key="3">
    <source>
        <dbReference type="EMBL" id="TCN27907.1"/>
    </source>
</evidence>
<evidence type="ECO:0000259" key="2">
    <source>
        <dbReference type="Pfam" id="PF00326"/>
    </source>
</evidence>
<evidence type="ECO:0000256" key="1">
    <source>
        <dbReference type="ARBA" id="ARBA00022801"/>
    </source>
</evidence>
<dbReference type="InterPro" id="IPR001375">
    <property type="entry name" value="Peptidase_S9_cat"/>
</dbReference>
<dbReference type="GO" id="GO:0052689">
    <property type="term" value="F:carboxylic ester hydrolase activity"/>
    <property type="evidence" value="ECO:0007669"/>
    <property type="project" value="UniProtKB-ARBA"/>
</dbReference>
<feature type="domain" description="Peptidase S9 prolyl oligopeptidase catalytic" evidence="2">
    <location>
        <begin position="87"/>
        <end position="254"/>
    </location>
</feature>
<keyword evidence="1" id="KW-0378">Hydrolase</keyword>
<dbReference type="GO" id="GO:0006508">
    <property type="term" value="P:proteolysis"/>
    <property type="evidence" value="ECO:0007669"/>
    <property type="project" value="InterPro"/>
</dbReference>
<dbReference type="AlphaFoldDB" id="A0A4R2BKX8"/>
<reference evidence="3 4" key="1">
    <citation type="journal article" date="2015" name="Stand. Genomic Sci.">
        <title>Genomic Encyclopedia of Bacterial and Archaeal Type Strains, Phase III: the genomes of soil and plant-associated and newly described type strains.</title>
        <authorList>
            <person name="Whitman W.B."/>
            <person name="Woyke T."/>
            <person name="Klenk H.P."/>
            <person name="Zhou Y."/>
            <person name="Lilburn T.G."/>
            <person name="Beck B.J."/>
            <person name="De Vos P."/>
            <person name="Vandamme P."/>
            <person name="Eisen J.A."/>
            <person name="Garrity G."/>
            <person name="Hugenholtz P."/>
            <person name="Kyrpides N.C."/>
        </authorList>
    </citation>
    <scope>NUCLEOTIDE SEQUENCE [LARGE SCALE GENOMIC DNA]</scope>
    <source>
        <strain evidence="3 4">CV53</strain>
    </source>
</reference>
<dbReference type="Gene3D" id="3.40.50.1820">
    <property type="entry name" value="alpha/beta hydrolase"/>
    <property type="match status" value="1"/>
</dbReference>
<comment type="caution">
    <text evidence="3">The sequence shown here is derived from an EMBL/GenBank/DDBJ whole genome shotgun (WGS) entry which is preliminary data.</text>
</comment>
<protein>
    <recommendedName>
        <fullName evidence="2">Peptidase S9 prolyl oligopeptidase catalytic domain-containing protein</fullName>
    </recommendedName>
</protein>
<dbReference type="InterPro" id="IPR050261">
    <property type="entry name" value="FrsA_esterase"/>
</dbReference>
<accession>A0A4R2BKX8</accession>